<evidence type="ECO:0000313" key="1">
    <source>
        <dbReference type="EMBL" id="GAG43949.1"/>
    </source>
</evidence>
<dbReference type="PANTHER" id="PTHR39550:SF1">
    <property type="entry name" value="SLL0658 PROTEIN"/>
    <property type="match status" value="1"/>
</dbReference>
<organism evidence="1">
    <name type="scientific">marine sediment metagenome</name>
    <dbReference type="NCBI Taxonomy" id="412755"/>
    <lineage>
        <taxon>unclassified sequences</taxon>
        <taxon>metagenomes</taxon>
        <taxon>ecological metagenomes</taxon>
    </lineage>
</organism>
<dbReference type="InterPro" id="IPR021799">
    <property type="entry name" value="PIN-like_prokaryotic"/>
</dbReference>
<dbReference type="PANTHER" id="PTHR39550">
    <property type="entry name" value="SLL0658 PROTEIN"/>
    <property type="match status" value="1"/>
</dbReference>
<dbReference type="AlphaFoldDB" id="X0XLC4"/>
<comment type="caution">
    <text evidence="1">The sequence shown here is derived from an EMBL/GenBank/DDBJ whole genome shotgun (WGS) entry which is preliminary data.</text>
</comment>
<accession>X0XLC4</accession>
<reference evidence="1" key="1">
    <citation type="journal article" date="2014" name="Front. Microbiol.">
        <title>High frequency of phylogenetically diverse reductive dehalogenase-homologous genes in deep subseafloor sedimentary metagenomes.</title>
        <authorList>
            <person name="Kawai M."/>
            <person name="Futagami T."/>
            <person name="Toyoda A."/>
            <person name="Takaki Y."/>
            <person name="Nishi S."/>
            <person name="Hori S."/>
            <person name="Arai W."/>
            <person name="Tsubouchi T."/>
            <person name="Morono Y."/>
            <person name="Uchiyama I."/>
            <person name="Ito T."/>
            <person name="Fujiyama A."/>
            <person name="Inagaki F."/>
            <person name="Takami H."/>
        </authorList>
    </citation>
    <scope>NUCLEOTIDE SEQUENCE</scope>
    <source>
        <strain evidence="1">Expedition CK06-06</strain>
    </source>
</reference>
<evidence type="ECO:0008006" key="2">
    <source>
        <dbReference type="Google" id="ProtNLM"/>
    </source>
</evidence>
<gene>
    <name evidence="1" type="ORF">S01H1_83278</name>
</gene>
<dbReference type="EMBL" id="BARS01056587">
    <property type="protein sequence ID" value="GAG43949.1"/>
    <property type="molecule type" value="Genomic_DNA"/>
</dbReference>
<sequence length="93" mass="10446">GLHPGEEEVMSLAKEIGTEIVLVDDIKARVACELAGLSPRGTLWLLLKAIKNDILDFDNFLRALEDMTRSGFFLKEEVYLRAVREAKKLSEKA</sequence>
<feature type="non-terminal residue" evidence="1">
    <location>
        <position position="1"/>
    </location>
</feature>
<name>X0XLC4_9ZZZZ</name>
<protein>
    <recommendedName>
        <fullName evidence="2">DUF3368 domain-containing protein</fullName>
    </recommendedName>
</protein>
<proteinExistence type="predicted"/>
<dbReference type="Pfam" id="PF11848">
    <property type="entry name" value="DUF3368"/>
    <property type="match status" value="1"/>
</dbReference>